<dbReference type="AlphaFoldDB" id="A0A512TNV6"/>
<comment type="caution">
    <text evidence="1">The sequence shown here is derived from an EMBL/GenBank/DDBJ whole genome shotgun (WGS) entry which is preliminary data.</text>
</comment>
<protein>
    <submittedName>
        <fullName evidence="1">Uncharacterized protein</fullName>
    </submittedName>
</protein>
<proteinExistence type="predicted"/>
<organism evidence="1 2">
    <name type="scientific">Clostridium butyricum</name>
    <dbReference type="NCBI Taxonomy" id="1492"/>
    <lineage>
        <taxon>Bacteria</taxon>
        <taxon>Bacillati</taxon>
        <taxon>Bacillota</taxon>
        <taxon>Clostridia</taxon>
        <taxon>Eubacteriales</taxon>
        <taxon>Clostridiaceae</taxon>
        <taxon>Clostridium</taxon>
    </lineage>
</organism>
<dbReference type="Proteomes" id="UP000321089">
    <property type="component" value="Unassembled WGS sequence"/>
</dbReference>
<dbReference type="EMBL" id="BKBC01000036">
    <property type="protein sequence ID" value="GEQ21944.1"/>
    <property type="molecule type" value="Genomic_DNA"/>
</dbReference>
<accession>A0A512TNV6</accession>
<dbReference type="RefSeq" id="WP_171781661.1">
    <property type="nucleotide sequence ID" value="NZ_BKBC01000036.1"/>
</dbReference>
<evidence type="ECO:0000313" key="2">
    <source>
        <dbReference type="Proteomes" id="UP000321089"/>
    </source>
</evidence>
<sequence length="53" mass="6527">MEEEIIKIFKCYGKWLQINNFEDNLDNYIIFMNDICIKNILKNQEENQEENKL</sequence>
<name>A0A512TNV6_CLOBU</name>
<gene>
    <name evidence="1" type="ORF">CBU02nite_24500</name>
</gene>
<evidence type="ECO:0000313" key="1">
    <source>
        <dbReference type="EMBL" id="GEQ21944.1"/>
    </source>
</evidence>
<reference evidence="1 2" key="1">
    <citation type="submission" date="2019-07" db="EMBL/GenBank/DDBJ databases">
        <title>Whole genome shotgun sequence of Clostridium butyricum NBRC 3858.</title>
        <authorList>
            <person name="Hosoyama A."/>
            <person name="Uohara A."/>
            <person name="Ohji S."/>
            <person name="Ichikawa N."/>
        </authorList>
    </citation>
    <scope>NUCLEOTIDE SEQUENCE [LARGE SCALE GENOMIC DNA]</scope>
    <source>
        <strain evidence="1 2">NBRC 3858</strain>
    </source>
</reference>